<organism evidence="19 20">
    <name type="scientific">Scleropages formosus</name>
    <name type="common">Asian bonytongue</name>
    <name type="synonym">Osteoglossum formosum</name>
    <dbReference type="NCBI Taxonomy" id="113540"/>
    <lineage>
        <taxon>Eukaryota</taxon>
        <taxon>Metazoa</taxon>
        <taxon>Chordata</taxon>
        <taxon>Craniata</taxon>
        <taxon>Vertebrata</taxon>
        <taxon>Euteleostomi</taxon>
        <taxon>Actinopterygii</taxon>
        <taxon>Neopterygii</taxon>
        <taxon>Teleostei</taxon>
        <taxon>Osteoglossocephala</taxon>
        <taxon>Osteoglossomorpha</taxon>
        <taxon>Osteoglossiformes</taxon>
        <taxon>Osteoglossidae</taxon>
        <taxon>Scleropages</taxon>
    </lineage>
</organism>
<evidence type="ECO:0000313" key="19">
    <source>
        <dbReference type="Ensembl" id="ENSSFOP00015044557.1"/>
    </source>
</evidence>
<feature type="compositionally biased region" description="Basic and acidic residues" evidence="17">
    <location>
        <begin position="210"/>
        <end position="231"/>
    </location>
</feature>
<feature type="region of interest" description="Disordered" evidence="17">
    <location>
        <begin position="209"/>
        <end position="320"/>
    </location>
</feature>
<dbReference type="GO" id="GO:0005634">
    <property type="term" value="C:nucleus"/>
    <property type="evidence" value="ECO:0007669"/>
    <property type="project" value="UniProtKB-SubCell"/>
</dbReference>
<feature type="region of interest" description="Disordered" evidence="17">
    <location>
        <begin position="356"/>
        <end position="394"/>
    </location>
</feature>
<keyword evidence="10" id="KW-0862">Zinc</keyword>
<keyword evidence="6" id="KW-0479">Metal-binding</keyword>
<reference evidence="19" key="3">
    <citation type="submission" date="2025-09" db="UniProtKB">
        <authorList>
            <consortium name="Ensembl"/>
        </authorList>
    </citation>
    <scope>IDENTIFICATION</scope>
</reference>
<evidence type="ECO:0000256" key="10">
    <source>
        <dbReference type="ARBA" id="ARBA00022833"/>
    </source>
</evidence>
<keyword evidence="9" id="KW-0378">Hydrolase</keyword>
<dbReference type="Pfam" id="PF10263">
    <property type="entry name" value="SprT-like"/>
    <property type="match status" value="1"/>
</dbReference>
<keyword evidence="13" id="KW-0539">Nucleus</keyword>
<protein>
    <recommendedName>
        <fullName evidence="14">DNA-dependent metalloprotease SPRTN</fullName>
    </recommendedName>
    <alternativeName>
        <fullName evidence="15">Protein with SprT-like domain at the N terminus</fullName>
    </alternativeName>
</protein>
<keyword evidence="8 16" id="KW-0863">Zinc-finger</keyword>
<evidence type="ECO:0000256" key="16">
    <source>
        <dbReference type="PROSITE-ProRule" id="PRU01256"/>
    </source>
</evidence>
<evidence type="ECO:0000256" key="8">
    <source>
        <dbReference type="ARBA" id="ARBA00022771"/>
    </source>
</evidence>
<keyword evidence="20" id="KW-1185">Reference proteome</keyword>
<dbReference type="GO" id="GO:0008270">
    <property type="term" value="F:zinc ion binding"/>
    <property type="evidence" value="ECO:0007669"/>
    <property type="project" value="UniProtKB-KW"/>
</dbReference>
<keyword evidence="7 16" id="KW-0227">DNA damage</keyword>
<dbReference type="AlphaFoldDB" id="A0A8C9T3F6"/>
<evidence type="ECO:0000256" key="5">
    <source>
        <dbReference type="ARBA" id="ARBA00022670"/>
    </source>
</evidence>
<proteinExistence type="inferred from homology"/>
<dbReference type="GO" id="GO:0006508">
    <property type="term" value="P:proteolysis"/>
    <property type="evidence" value="ECO:0007669"/>
    <property type="project" value="UniProtKB-KW"/>
</dbReference>
<dbReference type="PANTHER" id="PTHR21220">
    <property type="entry name" value="DNA-DEPENDENT METALLOPROTEASE SPRTN"/>
    <property type="match status" value="1"/>
</dbReference>
<evidence type="ECO:0000256" key="3">
    <source>
        <dbReference type="ARBA" id="ARBA00010724"/>
    </source>
</evidence>
<dbReference type="GeneTree" id="ENSGT00390000003585"/>
<comment type="similarity">
    <text evidence="3">Belongs to the Spartan family.</text>
</comment>
<evidence type="ECO:0000256" key="1">
    <source>
        <dbReference type="ARBA" id="ARBA00004123"/>
    </source>
</evidence>
<keyword evidence="12 16" id="KW-0234">DNA repair</keyword>
<evidence type="ECO:0000256" key="9">
    <source>
        <dbReference type="ARBA" id="ARBA00022801"/>
    </source>
</evidence>
<feature type="domain" description="UBZ4-type" evidence="18">
    <location>
        <begin position="450"/>
        <end position="479"/>
    </location>
</feature>
<accession>A0A8C9T3F6</accession>
<dbReference type="InterPro" id="IPR055220">
    <property type="entry name" value="SPRTN_ZBD"/>
</dbReference>
<dbReference type="GO" id="GO:0003697">
    <property type="term" value="F:single-stranded DNA binding"/>
    <property type="evidence" value="ECO:0007669"/>
    <property type="project" value="InterPro"/>
</dbReference>
<dbReference type="SMART" id="SM00731">
    <property type="entry name" value="SprT"/>
    <property type="match status" value="1"/>
</dbReference>
<dbReference type="Ensembl" id="ENSSFOT00015059766.1">
    <property type="protein sequence ID" value="ENSSFOP00015044557.1"/>
    <property type="gene ID" value="ENSSFOG00015015196.2"/>
</dbReference>
<evidence type="ECO:0000259" key="18">
    <source>
        <dbReference type="PROSITE" id="PS51908"/>
    </source>
</evidence>
<dbReference type="GO" id="GO:0004222">
    <property type="term" value="F:metalloendopeptidase activity"/>
    <property type="evidence" value="ECO:0007669"/>
    <property type="project" value="InterPro"/>
</dbReference>
<dbReference type="InterPro" id="IPR006642">
    <property type="entry name" value="Rad18_UBZ4"/>
</dbReference>
<dbReference type="GO" id="GO:0005694">
    <property type="term" value="C:chromosome"/>
    <property type="evidence" value="ECO:0007669"/>
    <property type="project" value="UniProtKB-SubCell"/>
</dbReference>
<dbReference type="Proteomes" id="UP000694397">
    <property type="component" value="Chromosome 1"/>
</dbReference>
<evidence type="ECO:0000256" key="12">
    <source>
        <dbReference type="ARBA" id="ARBA00023204"/>
    </source>
</evidence>
<gene>
    <name evidence="19" type="primary">sprtn</name>
</gene>
<dbReference type="Pfam" id="PF22934">
    <property type="entry name" value="SPRTN_ZBD"/>
    <property type="match status" value="1"/>
</dbReference>
<dbReference type="GO" id="GO:0031593">
    <property type="term" value="F:polyubiquitin modification-dependent protein binding"/>
    <property type="evidence" value="ECO:0007669"/>
    <property type="project" value="TreeGrafter"/>
</dbReference>
<keyword evidence="5" id="KW-0645">Protease</keyword>
<dbReference type="InterPro" id="IPR044245">
    <property type="entry name" value="Spartan"/>
</dbReference>
<dbReference type="InterPro" id="IPR006640">
    <property type="entry name" value="SprT-like_domain"/>
</dbReference>
<evidence type="ECO:0000256" key="6">
    <source>
        <dbReference type="ARBA" id="ARBA00022723"/>
    </source>
</evidence>
<evidence type="ECO:0000256" key="14">
    <source>
        <dbReference type="ARBA" id="ARBA00023885"/>
    </source>
</evidence>
<keyword evidence="11" id="KW-0482">Metalloprotease</keyword>
<evidence type="ECO:0000256" key="11">
    <source>
        <dbReference type="ARBA" id="ARBA00023049"/>
    </source>
</evidence>
<evidence type="ECO:0000256" key="2">
    <source>
        <dbReference type="ARBA" id="ARBA00004286"/>
    </source>
</evidence>
<evidence type="ECO:0000256" key="7">
    <source>
        <dbReference type="ARBA" id="ARBA00022763"/>
    </source>
</evidence>
<evidence type="ECO:0000313" key="20">
    <source>
        <dbReference type="Proteomes" id="UP000694397"/>
    </source>
</evidence>
<feature type="compositionally biased region" description="Polar residues" evidence="17">
    <location>
        <begin position="297"/>
        <end position="307"/>
    </location>
</feature>
<feature type="compositionally biased region" description="Polar residues" evidence="17">
    <location>
        <begin position="271"/>
        <end position="286"/>
    </location>
</feature>
<evidence type="ECO:0000256" key="4">
    <source>
        <dbReference type="ARBA" id="ARBA00022454"/>
    </source>
</evidence>
<comment type="subcellular location">
    <subcellularLocation>
        <location evidence="2">Chromosome</location>
    </subcellularLocation>
    <subcellularLocation>
        <location evidence="1">Nucleus</location>
    </subcellularLocation>
</comment>
<evidence type="ECO:0000256" key="15">
    <source>
        <dbReference type="ARBA" id="ARBA00030396"/>
    </source>
</evidence>
<evidence type="ECO:0000256" key="13">
    <source>
        <dbReference type="ARBA" id="ARBA00023242"/>
    </source>
</evidence>
<evidence type="ECO:0000256" key="17">
    <source>
        <dbReference type="SAM" id="MobiDB-lite"/>
    </source>
</evidence>
<reference evidence="19 20" key="1">
    <citation type="submission" date="2019-04" db="EMBL/GenBank/DDBJ databases">
        <authorList>
            <consortium name="Wellcome Sanger Institute Data Sharing"/>
        </authorList>
    </citation>
    <scope>NUCLEOTIDE SEQUENCE [LARGE SCALE GENOMIC DNA]</scope>
</reference>
<keyword evidence="4" id="KW-0158">Chromosome</keyword>
<dbReference type="PROSITE" id="PS51908">
    <property type="entry name" value="ZF_UBZ4"/>
    <property type="match status" value="1"/>
</dbReference>
<sequence length="499" mass="55371">MDEDFLLALQLQEQFDQERRVAPDERPLSIVDESWELLDPNPDVRAMFLAFNDMFFWGKLSGVEVRWSPRMTLCAGLCCYEGRGGLCSIRLSEPLLKLRPRRDLVQTLLHEMIHALLFVTQNNRDRDGHGPEFCKHMDRINKASGTNITVYHTFHDEVDLYRQHWWRCNGPCQNLKPFFGYVKRAMNRAPSAQDPWWADHQQSCGGTYIKIKEPENYGKKDKKDHNKDTKGHTQPANRSKNVLPFSGKGFVLGGNPRPASPEKQPELSNARLPSSTFSGKNHNGPGQASPGKIGGQATVSSGSSGPQNLPKRPNSLNKKSVSNTKAFVNINGSPVRISGTLNTNFTFTSNSVNLGRAHSNHSSNPADSRPGSGFHSEQIRSPKKPSSTLPISKKRPWEGITSTNICDFFKRKTGVSSGVVDTRETPAPAATCSFSQPALQAAPADTTDPRVRCPVCQIPVPESKINEHLDSSDSLKLQTSRVTDVPYPTKCHNLKSTSC</sequence>
<reference evidence="19" key="2">
    <citation type="submission" date="2025-08" db="UniProtKB">
        <authorList>
            <consortium name="Ensembl"/>
        </authorList>
    </citation>
    <scope>IDENTIFICATION</scope>
</reference>
<dbReference type="OrthoDB" id="5236983at2759"/>
<dbReference type="PANTHER" id="PTHR21220:SF0">
    <property type="entry name" value="DNA-DEPENDENT METALLOPROTEASE SPRTN"/>
    <property type="match status" value="1"/>
</dbReference>
<dbReference type="GO" id="GO:0006281">
    <property type="term" value="P:DNA repair"/>
    <property type="evidence" value="ECO:0007669"/>
    <property type="project" value="UniProtKB-KW"/>
</dbReference>
<dbReference type="Gene3D" id="3.30.160.60">
    <property type="entry name" value="Classic Zinc Finger"/>
    <property type="match status" value="1"/>
</dbReference>
<name>A0A8C9T3F6_SCLFO</name>